<dbReference type="PANTHER" id="PTHR31286:SF153">
    <property type="entry name" value="DUF4283 DOMAIN PROTEIN"/>
    <property type="match status" value="1"/>
</dbReference>
<dbReference type="Proteomes" id="UP000593572">
    <property type="component" value="Unassembled WGS sequence"/>
</dbReference>
<evidence type="ECO:0000313" key="2">
    <source>
        <dbReference type="EMBL" id="MBA0567954.1"/>
    </source>
</evidence>
<accession>A0A7J8MTM1</accession>
<proteinExistence type="predicted"/>
<dbReference type="Pfam" id="PF14111">
    <property type="entry name" value="DUF4283"/>
    <property type="match status" value="1"/>
</dbReference>
<organism evidence="2 3">
    <name type="scientific">Gossypium lobatum</name>
    <dbReference type="NCBI Taxonomy" id="34289"/>
    <lineage>
        <taxon>Eukaryota</taxon>
        <taxon>Viridiplantae</taxon>
        <taxon>Streptophyta</taxon>
        <taxon>Embryophyta</taxon>
        <taxon>Tracheophyta</taxon>
        <taxon>Spermatophyta</taxon>
        <taxon>Magnoliopsida</taxon>
        <taxon>eudicotyledons</taxon>
        <taxon>Gunneridae</taxon>
        <taxon>Pentapetalae</taxon>
        <taxon>rosids</taxon>
        <taxon>malvids</taxon>
        <taxon>Malvales</taxon>
        <taxon>Malvaceae</taxon>
        <taxon>Malvoideae</taxon>
        <taxon>Gossypium</taxon>
    </lineage>
</organism>
<gene>
    <name evidence="2" type="ORF">Golob_005482</name>
</gene>
<dbReference type="InterPro" id="IPR025558">
    <property type="entry name" value="DUF4283"/>
</dbReference>
<feature type="domain" description="DUF4283" evidence="1">
    <location>
        <begin position="1"/>
        <end position="62"/>
    </location>
</feature>
<dbReference type="EMBL" id="JABEZX010000010">
    <property type="protein sequence ID" value="MBA0567954.1"/>
    <property type="molecule type" value="Genomic_DNA"/>
</dbReference>
<dbReference type="AlphaFoldDB" id="A0A7J8MTM1"/>
<name>A0A7J8MTM1_9ROSI</name>
<evidence type="ECO:0000313" key="3">
    <source>
        <dbReference type="Proteomes" id="UP000593572"/>
    </source>
</evidence>
<reference evidence="2 3" key="1">
    <citation type="journal article" date="2019" name="Genome Biol. Evol.">
        <title>Insights into the evolution of the New World diploid cottons (Gossypium, subgenus Houzingenia) based on genome sequencing.</title>
        <authorList>
            <person name="Grover C.E."/>
            <person name="Arick M.A. 2nd"/>
            <person name="Thrash A."/>
            <person name="Conover J.L."/>
            <person name="Sanders W.S."/>
            <person name="Peterson D.G."/>
            <person name="Frelichowski J.E."/>
            <person name="Scheffler J.A."/>
            <person name="Scheffler B.E."/>
            <person name="Wendel J.F."/>
        </authorList>
    </citation>
    <scope>NUCLEOTIDE SEQUENCE [LARGE SCALE GENOMIC DNA]</scope>
    <source>
        <strain evidence="2">157</strain>
        <tissue evidence="2">Leaf</tissue>
    </source>
</reference>
<keyword evidence="3" id="KW-1185">Reference proteome</keyword>
<comment type="caution">
    <text evidence="2">The sequence shown here is derived from an EMBL/GenBank/DDBJ whole genome shotgun (WGS) entry which is preliminary data.</text>
</comment>
<dbReference type="InterPro" id="IPR040256">
    <property type="entry name" value="At4g02000-like"/>
</dbReference>
<protein>
    <recommendedName>
        <fullName evidence="1">DUF4283 domain-containing protein</fullName>
    </recommendedName>
</protein>
<dbReference type="PANTHER" id="PTHR31286">
    <property type="entry name" value="GLYCINE-RICH CELL WALL STRUCTURAL PROTEIN 1.8-LIKE"/>
    <property type="match status" value="1"/>
</dbReference>
<evidence type="ECO:0000259" key="1">
    <source>
        <dbReference type="Pfam" id="PF14111"/>
    </source>
</evidence>
<sequence>MRSTMTNLWHPVIGIQISDLGEKRFMFKFFHRMGLERVIKGSPWTFNNHLLMLYLLNEGEDPLRVPLILVVFLVQIHGVPQGFFTEALAHQLGGFLETFFGV</sequence>